<feature type="compositionally biased region" description="Low complexity" evidence="4">
    <location>
        <begin position="449"/>
        <end position="474"/>
    </location>
</feature>
<keyword evidence="5" id="KW-1133">Transmembrane helix</keyword>
<feature type="region of interest" description="Disordered" evidence="4">
    <location>
        <begin position="671"/>
        <end position="715"/>
    </location>
</feature>
<dbReference type="Gene3D" id="6.10.340.10">
    <property type="match status" value="1"/>
</dbReference>
<name>A0ABW9RRY4_9BACT</name>
<dbReference type="SMART" id="SM00304">
    <property type="entry name" value="HAMP"/>
    <property type="match status" value="1"/>
</dbReference>
<dbReference type="RefSeq" id="WP_155173926.1">
    <property type="nucleotide sequence ID" value="NZ_BAAAFL010000029.1"/>
</dbReference>
<evidence type="ECO:0000313" key="8">
    <source>
        <dbReference type="EMBL" id="MTI26918.1"/>
    </source>
</evidence>
<evidence type="ECO:0000259" key="6">
    <source>
        <dbReference type="PROSITE" id="PS50111"/>
    </source>
</evidence>
<feature type="compositionally biased region" description="Acidic residues" evidence="4">
    <location>
        <begin position="702"/>
        <end position="715"/>
    </location>
</feature>
<dbReference type="InterPro" id="IPR024478">
    <property type="entry name" value="HlyB_4HB_MCP"/>
</dbReference>
<organism evidence="8 9">
    <name type="scientific">Fulvivirga kasyanovii</name>
    <dbReference type="NCBI Taxonomy" id="396812"/>
    <lineage>
        <taxon>Bacteria</taxon>
        <taxon>Pseudomonadati</taxon>
        <taxon>Bacteroidota</taxon>
        <taxon>Cytophagia</taxon>
        <taxon>Cytophagales</taxon>
        <taxon>Fulvivirgaceae</taxon>
        <taxon>Fulvivirga</taxon>
    </lineage>
</organism>
<feature type="region of interest" description="Disordered" evidence="4">
    <location>
        <begin position="449"/>
        <end position="489"/>
    </location>
</feature>
<dbReference type="Pfam" id="PF12729">
    <property type="entry name" value="4HB_MCP_1"/>
    <property type="match status" value="1"/>
</dbReference>
<evidence type="ECO:0000256" key="1">
    <source>
        <dbReference type="ARBA" id="ARBA00022500"/>
    </source>
</evidence>
<keyword evidence="9" id="KW-1185">Reference proteome</keyword>
<dbReference type="EMBL" id="SMLW01000604">
    <property type="protein sequence ID" value="MTI26918.1"/>
    <property type="molecule type" value="Genomic_DNA"/>
</dbReference>
<evidence type="ECO:0000256" key="2">
    <source>
        <dbReference type="ARBA" id="ARBA00029447"/>
    </source>
</evidence>
<feature type="compositionally biased region" description="Basic and acidic residues" evidence="4">
    <location>
        <begin position="682"/>
        <end position="698"/>
    </location>
</feature>
<dbReference type="Proteomes" id="UP000798808">
    <property type="component" value="Unassembled WGS sequence"/>
</dbReference>
<gene>
    <name evidence="8" type="ORF">E1163_18320</name>
</gene>
<evidence type="ECO:0000256" key="3">
    <source>
        <dbReference type="PROSITE-ProRule" id="PRU00284"/>
    </source>
</evidence>
<dbReference type="PROSITE" id="PS50111">
    <property type="entry name" value="CHEMOTAXIS_TRANSDUC_2"/>
    <property type="match status" value="1"/>
</dbReference>
<reference evidence="8 9" key="1">
    <citation type="submission" date="2019-02" db="EMBL/GenBank/DDBJ databases">
        <authorList>
            <person name="Goldberg S.R."/>
            <person name="Haltli B.A."/>
            <person name="Correa H."/>
            <person name="Russell K.G."/>
        </authorList>
    </citation>
    <scope>NUCLEOTIDE SEQUENCE [LARGE SCALE GENOMIC DNA]</scope>
    <source>
        <strain evidence="8 9">JCM 16186</strain>
    </source>
</reference>
<dbReference type="PANTHER" id="PTHR43531:SF11">
    <property type="entry name" value="METHYL-ACCEPTING CHEMOTAXIS PROTEIN 3"/>
    <property type="match status" value="1"/>
</dbReference>
<comment type="similarity">
    <text evidence="2">Belongs to the methyl-accepting chemotaxis (MCP) protein family.</text>
</comment>
<dbReference type="InterPro" id="IPR051310">
    <property type="entry name" value="MCP_chemotaxis"/>
</dbReference>
<feature type="domain" description="HAMP" evidence="7">
    <location>
        <begin position="336"/>
        <end position="388"/>
    </location>
</feature>
<proteinExistence type="inferred from homology"/>
<protein>
    <submittedName>
        <fullName evidence="8">Methyl-accepting chemotaxis protein</fullName>
    </submittedName>
</protein>
<dbReference type="InterPro" id="IPR004089">
    <property type="entry name" value="MCPsignal_dom"/>
</dbReference>
<dbReference type="InterPro" id="IPR003660">
    <property type="entry name" value="HAMP_dom"/>
</dbReference>
<dbReference type="SUPFAM" id="SSF58104">
    <property type="entry name" value="Methyl-accepting chemotaxis protein (MCP) signaling domain"/>
    <property type="match status" value="1"/>
</dbReference>
<dbReference type="Gene3D" id="1.10.287.950">
    <property type="entry name" value="Methyl-accepting chemotaxis protein"/>
    <property type="match status" value="1"/>
</dbReference>
<accession>A0ABW9RRY4</accession>
<feature type="domain" description="Methyl-accepting transducer" evidence="6">
    <location>
        <begin position="433"/>
        <end position="648"/>
    </location>
</feature>
<sequence>MMNKLTIRNKLILTLTILVLFVGLIFAISYTRISTINKSFNNVMNGTVVQQQVIAQLRYQVILLVRNQKKITIASEVQEMNELKRKIDDNATVINQSIEKLISLSNGELLNIANLLDTKADELIKVNMDVVELALSNSENLAKNLSFTEGSNEYRKANTTLSELVDYLVINGTKEQIGSAAALDEQFHTLRSLENKLILSTTQTEREAILEQASETENKLELHLGQLGRSLSGDTKLILEKYTRQYVSFYEIHKEVMKLAGKATNNKALLLSNGDADIIADEIGSIIDKYFGQVRVQLEKDQAYNNEKYSSTLKSMIAIIAVAIILSVLMSVWLLRGITGALNIATDAVKKIAAGNFSSDIKISAEDEIGAMLKELQTMIIKLRSSVNLAKQVAKGDLIIDFKTQKNHGGELDEALEQMVNNLRNIVSTITNGADNVLAASQQVASVSQQLSHGAQEQASSAEEVSSSMEQMSANIQQNTENSRETEKIANKASKDIEATSVSVSETVRAINNIAEKIVIIEEIASKTDLLALNAAVEAARAGEHGKGFAVVAAEVRKLAERSQQAAAEINEISTRTVKLAEDSKEMLSKTLPDINKTAELVQEVAAASIEQNTGATQVNRAIQQLSQITQNNASSSEEMSSNAEELSSQAEELKVAISYFKVAGNQSDFKVSDQLNVPSADGKKRSTKQEPRLKENGVDIQLDEGPTDDEFTEF</sequence>
<dbReference type="Pfam" id="PF00015">
    <property type="entry name" value="MCPsignal"/>
    <property type="match status" value="1"/>
</dbReference>
<evidence type="ECO:0000256" key="5">
    <source>
        <dbReference type="SAM" id="Phobius"/>
    </source>
</evidence>
<evidence type="ECO:0000313" key="9">
    <source>
        <dbReference type="Proteomes" id="UP000798808"/>
    </source>
</evidence>
<dbReference type="SMART" id="SM00283">
    <property type="entry name" value="MA"/>
    <property type="match status" value="1"/>
</dbReference>
<keyword evidence="1" id="KW-0145">Chemotaxis</keyword>
<feature type="transmembrane region" description="Helical" evidence="5">
    <location>
        <begin position="316"/>
        <end position="335"/>
    </location>
</feature>
<comment type="caution">
    <text evidence="8">The sequence shown here is derived from an EMBL/GenBank/DDBJ whole genome shotgun (WGS) entry which is preliminary data.</text>
</comment>
<evidence type="ECO:0000259" key="7">
    <source>
        <dbReference type="PROSITE" id="PS50885"/>
    </source>
</evidence>
<evidence type="ECO:0000256" key="4">
    <source>
        <dbReference type="SAM" id="MobiDB-lite"/>
    </source>
</evidence>
<keyword evidence="3" id="KW-0807">Transducer</keyword>
<dbReference type="PROSITE" id="PS50885">
    <property type="entry name" value="HAMP"/>
    <property type="match status" value="1"/>
</dbReference>
<dbReference type="PANTHER" id="PTHR43531">
    <property type="entry name" value="PROTEIN ICFG"/>
    <property type="match status" value="1"/>
</dbReference>
<keyword evidence="5" id="KW-0812">Transmembrane</keyword>
<dbReference type="CDD" id="cd06225">
    <property type="entry name" value="HAMP"/>
    <property type="match status" value="1"/>
</dbReference>
<dbReference type="Pfam" id="PF00672">
    <property type="entry name" value="HAMP"/>
    <property type="match status" value="1"/>
</dbReference>
<keyword evidence="5" id="KW-0472">Membrane</keyword>